<evidence type="ECO:0000256" key="1">
    <source>
        <dbReference type="ARBA" id="ARBA00004903"/>
    </source>
</evidence>
<feature type="domain" description="DHFR" evidence="9">
    <location>
        <begin position="12"/>
        <end position="171"/>
    </location>
</feature>
<evidence type="ECO:0000256" key="5">
    <source>
        <dbReference type="ARBA" id="ARBA00022857"/>
    </source>
</evidence>
<dbReference type="CDD" id="cd00209">
    <property type="entry name" value="DHFR"/>
    <property type="match status" value="1"/>
</dbReference>
<gene>
    <name evidence="10" type="primary">dfrA_2</name>
    <name evidence="10" type="ORF">Q31a_32320</name>
</gene>
<evidence type="ECO:0000313" key="11">
    <source>
        <dbReference type="Proteomes" id="UP000318017"/>
    </source>
</evidence>
<dbReference type="InterPro" id="IPR001796">
    <property type="entry name" value="DHFR_dom"/>
</dbReference>
<dbReference type="SUPFAM" id="SSF53597">
    <property type="entry name" value="Dihydrofolate reductase-like"/>
    <property type="match status" value="1"/>
</dbReference>
<evidence type="ECO:0000256" key="8">
    <source>
        <dbReference type="PIRNR" id="PIRNR000194"/>
    </source>
</evidence>
<dbReference type="InterPro" id="IPR024072">
    <property type="entry name" value="DHFR-like_dom_sf"/>
</dbReference>
<proteinExistence type="inferred from homology"/>
<dbReference type="PROSITE" id="PS51330">
    <property type="entry name" value="DHFR_2"/>
    <property type="match status" value="1"/>
</dbReference>
<evidence type="ECO:0000256" key="2">
    <source>
        <dbReference type="ARBA" id="ARBA00009539"/>
    </source>
</evidence>
<dbReference type="GO" id="GO:0005829">
    <property type="term" value="C:cytosol"/>
    <property type="evidence" value="ECO:0007669"/>
    <property type="project" value="TreeGrafter"/>
</dbReference>
<dbReference type="PRINTS" id="PR00070">
    <property type="entry name" value="DHFR"/>
</dbReference>
<dbReference type="OrthoDB" id="9804315at2"/>
<dbReference type="GO" id="GO:0046654">
    <property type="term" value="P:tetrahydrofolate biosynthetic process"/>
    <property type="evidence" value="ECO:0007669"/>
    <property type="project" value="UniProtKB-UniPathway"/>
</dbReference>
<dbReference type="GO" id="GO:0046655">
    <property type="term" value="P:folic acid metabolic process"/>
    <property type="evidence" value="ECO:0007669"/>
    <property type="project" value="TreeGrafter"/>
</dbReference>
<evidence type="ECO:0000256" key="6">
    <source>
        <dbReference type="ARBA" id="ARBA00023002"/>
    </source>
</evidence>
<name>A0A518G8K1_9BACT</name>
<dbReference type="PANTHER" id="PTHR48069">
    <property type="entry name" value="DIHYDROFOLATE REDUCTASE"/>
    <property type="match status" value="1"/>
</dbReference>
<evidence type="ECO:0000256" key="3">
    <source>
        <dbReference type="ARBA" id="ARBA00012856"/>
    </source>
</evidence>
<dbReference type="KEGG" id="ahel:Q31a_32320"/>
<dbReference type="EMBL" id="CP036298">
    <property type="protein sequence ID" value="QDV24910.1"/>
    <property type="molecule type" value="Genomic_DNA"/>
</dbReference>
<dbReference type="Pfam" id="PF00186">
    <property type="entry name" value="DHFR_1"/>
    <property type="match status" value="1"/>
</dbReference>
<dbReference type="GO" id="GO:0046452">
    <property type="term" value="P:dihydrofolate metabolic process"/>
    <property type="evidence" value="ECO:0007669"/>
    <property type="project" value="TreeGrafter"/>
</dbReference>
<dbReference type="GO" id="GO:0050661">
    <property type="term" value="F:NADP binding"/>
    <property type="evidence" value="ECO:0007669"/>
    <property type="project" value="InterPro"/>
</dbReference>
<accession>A0A518G8K1</accession>
<dbReference type="GO" id="GO:0006730">
    <property type="term" value="P:one-carbon metabolic process"/>
    <property type="evidence" value="ECO:0007669"/>
    <property type="project" value="UniProtKB-KW"/>
</dbReference>
<sequence>MHTPILPSDSSGWTLVVGIGRGGIIGNRGALPWRVRSDLQRFKRMTMGHCLLMGRKTYDSIGRPLPGRQTIVLSRSVQSNLPQDVAAVSNLNDVASLVQPHRKVMVVGGAEVYRAALSRCDRMWITRICADVEGDTVFPEIDWHDWTLERSQMVEADPQDEWPTEFEEWIRKPAAK</sequence>
<dbReference type="GO" id="GO:0004146">
    <property type="term" value="F:dihydrofolate reductase activity"/>
    <property type="evidence" value="ECO:0007669"/>
    <property type="project" value="UniProtKB-EC"/>
</dbReference>
<dbReference type="PANTHER" id="PTHR48069:SF3">
    <property type="entry name" value="DIHYDROFOLATE REDUCTASE"/>
    <property type="match status" value="1"/>
</dbReference>
<protein>
    <recommendedName>
        <fullName evidence="3 8">Dihydrofolate reductase</fullName>
        <ecNumber evidence="3 8">1.5.1.3</ecNumber>
    </recommendedName>
</protein>
<comment type="function">
    <text evidence="7 8">Key enzyme in folate metabolism. Catalyzes an essential reaction for de novo glycine and purine synthesis, and for DNA precursor synthesis.</text>
</comment>
<keyword evidence="11" id="KW-1185">Reference proteome</keyword>
<dbReference type="EC" id="1.5.1.3" evidence="3 8"/>
<dbReference type="PIRSF" id="PIRSF000194">
    <property type="entry name" value="DHFR"/>
    <property type="match status" value="1"/>
</dbReference>
<reference evidence="10 11" key="1">
    <citation type="submission" date="2019-02" db="EMBL/GenBank/DDBJ databases">
        <title>Deep-cultivation of Planctomycetes and their phenomic and genomic characterization uncovers novel biology.</title>
        <authorList>
            <person name="Wiegand S."/>
            <person name="Jogler M."/>
            <person name="Boedeker C."/>
            <person name="Pinto D."/>
            <person name="Vollmers J."/>
            <person name="Rivas-Marin E."/>
            <person name="Kohn T."/>
            <person name="Peeters S.H."/>
            <person name="Heuer A."/>
            <person name="Rast P."/>
            <person name="Oberbeckmann S."/>
            <person name="Bunk B."/>
            <person name="Jeske O."/>
            <person name="Meyerdierks A."/>
            <person name="Storesund J.E."/>
            <person name="Kallscheuer N."/>
            <person name="Luecker S."/>
            <person name="Lage O.M."/>
            <person name="Pohl T."/>
            <person name="Merkel B.J."/>
            <person name="Hornburger P."/>
            <person name="Mueller R.-W."/>
            <person name="Bruemmer F."/>
            <person name="Labrenz M."/>
            <person name="Spormann A.M."/>
            <person name="Op den Camp H."/>
            <person name="Overmann J."/>
            <person name="Amann R."/>
            <person name="Jetten M.S.M."/>
            <person name="Mascher T."/>
            <person name="Medema M.H."/>
            <person name="Devos D.P."/>
            <person name="Kaster A.-K."/>
            <person name="Ovreas L."/>
            <person name="Rohde M."/>
            <person name="Galperin M.Y."/>
            <person name="Jogler C."/>
        </authorList>
    </citation>
    <scope>NUCLEOTIDE SEQUENCE [LARGE SCALE GENOMIC DNA]</scope>
    <source>
        <strain evidence="10 11">Q31a</strain>
    </source>
</reference>
<keyword evidence="6 8" id="KW-0560">Oxidoreductase</keyword>
<keyword evidence="4 8" id="KW-0554">One-carbon metabolism</keyword>
<dbReference type="Gene3D" id="3.40.430.10">
    <property type="entry name" value="Dihydrofolate Reductase, subunit A"/>
    <property type="match status" value="1"/>
</dbReference>
<evidence type="ECO:0000313" key="10">
    <source>
        <dbReference type="EMBL" id="QDV24910.1"/>
    </source>
</evidence>
<dbReference type="InterPro" id="IPR012259">
    <property type="entry name" value="DHFR"/>
</dbReference>
<dbReference type="AlphaFoldDB" id="A0A518G8K1"/>
<comment type="similarity">
    <text evidence="2 8">Belongs to the dihydrofolate reductase family.</text>
</comment>
<keyword evidence="5 8" id="KW-0521">NADP</keyword>
<dbReference type="UniPathway" id="UPA00077">
    <property type="reaction ID" value="UER00158"/>
</dbReference>
<evidence type="ECO:0000256" key="7">
    <source>
        <dbReference type="ARBA" id="ARBA00025067"/>
    </source>
</evidence>
<organism evidence="10 11">
    <name type="scientific">Aureliella helgolandensis</name>
    <dbReference type="NCBI Taxonomy" id="2527968"/>
    <lineage>
        <taxon>Bacteria</taxon>
        <taxon>Pseudomonadati</taxon>
        <taxon>Planctomycetota</taxon>
        <taxon>Planctomycetia</taxon>
        <taxon>Pirellulales</taxon>
        <taxon>Pirellulaceae</taxon>
        <taxon>Aureliella</taxon>
    </lineage>
</organism>
<dbReference type="Proteomes" id="UP000318017">
    <property type="component" value="Chromosome"/>
</dbReference>
<dbReference type="RefSeq" id="WP_145079240.1">
    <property type="nucleotide sequence ID" value="NZ_CP036298.1"/>
</dbReference>
<evidence type="ECO:0000259" key="9">
    <source>
        <dbReference type="PROSITE" id="PS51330"/>
    </source>
</evidence>
<comment type="pathway">
    <text evidence="1 8">Cofactor biosynthesis; tetrahydrofolate biosynthesis; 5,6,7,8-tetrahydrofolate from 7,8-dihydrofolate: step 1/1.</text>
</comment>
<evidence type="ECO:0000256" key="4">
    <source>
        <dbReference type="ARBA" id="ARBA00022563"/>
    </source>
</evidence>
<comment type="catalytic activity">
    <reaction evidence="8">
        <text>(6S)-5,6,7,8-tetrahydrofolate + NADP(+) = 7,8-dihydrofolate + NADPH + H(+)</text>
        <dbReference type="Rhea" id="RHEA:15009"/>
        <dbReference type="ChEBI" id="CHEBI:15378"/>
        <dbReference type="ChEBI" id="CHEBI:57451"/>
        <dbReference type="ChEBI" id="CHEBI:57453"/>
        <dbReference type="ChEBI" id="CHEBI:57783"/>
        <dbReference type="ChEBI" id="CHEBI:58349"/>
        <dbReference type="EC" id="1.5.1.3"/>
    </reaction>
</comment>